<dbReference type="Gene3D" id="3.90.1150.10">
    <property type="entry name" value="Aspartate Aminotransferase, domain 1"/>
    <property type="match status" value="1"/>
</dbReference>
<name>A0A839H8J2_9LACO</name>
<dbReference type="InterPro" id="IPR004839">
    <property type="entry name" value="Aminotransferase_I/II_large"/>
</dbReference>
<reference evidence="11 12" key="1">
    <citation type="submission" date="2020-07" db="EMBL/GenBank/DDBJ databases">
        <title>Description of Limosilactobacillus balticus sp. nov., Limosilactobacillus agrestis sp. nov., Limosilactobacillus albertensis sp. nov., Limosilactobacillus rudii sp. nov., Limosilactobacillus fastidiosus sp. nov., five novel Limosilactobacillus species isolated from the vertebrate gastrointestinal tract, and proposal of 6 subspecies of Limosilactobacillus reuteri adapted to the gastrointestinal tract of specific vertebrate hosts.</title>
        <authorList>
            <person name="Li F."/>
            <person name="Cheng C."/>
            <person name="Zheng J."/>
            <person name="Quevedo R.M."/>
            <person name="Li J."/>
            <person name="Roos S."/>
            <person name="Gaenzle M.G."/>
            <person name="Walter J."/>
        </authorList>
    </citation>
    <scope>NUCLEOTIDE SEQUENCE [LARGE SCALE GENOMIC DNA]</scope>
    <source>
        <strain evidence="11 12">Lr3000</strain>
    </source>
</reference>
<dbReference type="Gene3D" id="3.40.640.10">
    <property type="entry name" value="Type I PLP-dependent aspartate aminotransferase-like (Major domain)"/>
    <property type="match status" value="1"/>
</dbReference>
<keyword evidence="7 11" id="KW-0456">Lyase</keyword>
<keyword evidence="6" id="KW-0663">Pyridoxal phosphate</keyword>
<dbReference type="InterPro" id="IPR015421">
    <property type="entry name" value="PyrdxlP-dep_Trfase_major"/>
</dbReference>
<dbReference type="SUPFAM" id="SSF53383">
    <property type="entry name" value="PLP-dependent transferases"/>
    <property type="match status" value="1"/>
</dbReference>
<evidence type="ECO:0000256" key="3">
    <source>
        <dbReference type="ARBA" id="ARBA00004953"/>
    </source>
</evidence>
<dbReference type="NCBIfam" id="TIGR01140">
    <property type="entry name" value="L_thr_O3P_dcar"/>
    <property type="match status" value="1"/>
</dbReference>
<feature type="domain" description="Aminotransferase class I/classII large" evidence="10">
    <location>
        <begin position="27"/>
        <end position="346"/>
    </location>
</feature>
<keyword evidence="5" id="KW-0169">Cobalamin biosynthesis</keyword>
<evidence type="ECO:0000256" key="9">
    <source>
        <dbReference type="ARBA" id="ARBA00048531"/>
    </source>
</evidence>
<evidence type="ECO:0000256" key="2">
    <source>
        <dbReference type="ARBA" id="ARBA00003444"/>
    </source>
</evidence>
<comment type="caution">
    <text evidence="11">The sequence shown here is derived from an EMBL/GenBank/DDBJ whole genome shotgun (WGS) entry which is preliminary data.</text>
</comment>
<dbReference type="UniPathway" id="UPA00148"/>
<dbReference type="EMBL" id="JACIVD010000055">
    <property type="protein sequence ID" value="MBB1123098.1"/>
    <property type="molecule type" value="Genomic_DNA"/>
</dbReference>
<dbReference type="InterPro" id="IPR005860">
    <property type="entry name" value="CobD"/>
</dbReference>
<evidence type="ECO:0000313" key="12">
    <source>
        <dbReference type="Proteomes" id="UP000547628"/>
    </source>
</evidence>
<dbReference type="InterPro" id="IPR015422">
    <property type="entry name" value="PyrdxlP-dep_Trfase_small"/>
</dbReference>
<dbReference type="Pfam" id="PF00155">
    <property type="entry name" value="Aminotran_1_2"/>
    <property type="match status" value="1"/>
</dbReference>
<dbReference type="GO" id="GO:0009236">
    <property type="term" value="P:cobalamin biosynthetic process"/>
    <property type="evidence" value="ECO:0007669"/>
    <property type="project" value="UniProtKB-UniPathway"/>
</dbReference>
<dbReference type="PANTHER" id="PTHR42885">
    <property type="entry name" value="HISTIDINOL-PHOSPHATE AMINOTRANSFERASE-RELATED"/>
    <property type="match status" value="1"/>
</dbReference>
<dbReference type="Proteomes" id="UP000547628">
    <property type="component" value="Unassembled WGS sequence"/>
</dbReference>
<dbReference type="RefSeq" id="WP_182602409.1">
    <property type="nucleotide sequence ID" value="NZ_JACIVD010000055.1"/>
</dbReference>
<evidence type="ECO:0000256" key="1">
    <source>
        <dbReference type="ARBA" id="ARBA00001933"/>
    </source>
</evidence>
<dbReference type="CDD" id="cd00609">
    <property type="entry name" value="AAT_like"/>
    <property type="match status" value="1"/>
</dbReference>
<proteinExistence type="predicted"/>
<evidence type="ECO:0000256" key="4">
    <source>
        <dbReference type="ARBA" id="ARBA00012285"/>
    </source>
</evidence>
<dbReference type="GO" id="GO:0048472">
    <property type="term" value="F:threonine-phosphate decarboxylase activity"/>
    <property type="evidence" value="ECO:0007669"/>
    <property type="project" value="UniProtKB-EC"/>
</dbReference>
<comment type="pathway">
    <text evidence="3">Cofactor biosynthesis; adenosylcobalamin biosynthesis.</text>
</comment>
<evidence type="ECO:0000256" key="7">
    <source>
        <dbReference type="ARBA" id="ARBA00023239"/>
    </source>
</evidence>
<evidence type="ECO:0000313" key="11">
    <source>
        <dbReference type="EMBL" id="MBB1123098.1"/>
    </source>
</evidence>
<comment type="function">
    <text evidence="2">Decarboxylates L-threonine-O-3-phosphate to yield (R)-1-amino-2-propanol O-2-phosphate, the precursor for the linkage between the nucleotide loop and the corrin ring in cobalamin.</text>
</comment>
<accession>A0A839H8J2</accession>
<dbReference type="InterPro" id="IPR015424">
    <property type="entry name" value="PyrdxlP-dep_Trfase"/>
</dbReference>
<evidence type="ECO:0000256" key="6">
    <source>
        <dbReference type="ARBA" id="ARBA00022898"/>
    </source>
</evidence>
<evidence type="ECO:0000256" key="8">
    <source>
        <dbReference type="ARBA" id="ARBA00029996"/>
    </source>
</evidence>
<evidence type="ECO:0000256" key="5">
    <source>
        <dbReference type="ARBA" id="ARBA00022573"/>
    </source>
</evidence>
<protein>
    <recommendedName>
        <fullName evidence="4">threonine-phosphate decarboxylase</fullName>
        <ecNumber evidence="4">4.1.1.81</ecNumber>
    </recommendedName>
    <alternativeName>
        <fullName evidence="8">L-threonine-O-3-phosphate decarboxylase</fullName>
    </alternativeName>
</protein>
<comment type="catalytic activity">
    <reaction evidence="9">
        <text>O-phospho-L-threonine + H(+) = (R)-1-aminopropan-2-yl phosphate + CO2</text>
        <dbReference type="Rhea" id="RHEA:11492"/>
        <dbReference type="ChEBI" id="CHEBI:15378"/>
        <dbReference type="ChEBI" id="CHEBI:16526"/>
        <dbReference type="ChEBI" id="CHEBI:58563"/>
        <dbReference type="ChEBI" id="CHEBI:58675"/>
        <dbReference type="EC" id="4.1.1.81"/>
    </reaction>
</comment>
<sequence length="362" mass="41278">MSKIHHGGNIEEVAEKLNVPVEEIKDFSANINPLGFPSDLWNVLVQSFANIEVYPNPKYPELKKAIAGQLDVDADDVFVGNGATEILDEAIRAEKATDALILAPTFGEYERLFKRTGVKVHHYQLQEKNDFTLKMDNLLDLLRAHHEITVICLTSPNNPTGQVISPKDLRMLTDFCNKHHRLLILDESFIDLTVGSQQSFVTELTDQDRVYIVRAATKFFAIPGLRLGYGITKNNKLKALMKVQENTWSVNGIADVFGQNMFRAKRYIELTHQWLDVQQPALYEALRKIKAIKVFPSVTNFFLFKCSDPELREKLIRQRILIRQCDDYEGLGSEYYRVAVKGPQDNVMLVNTLKKVLGRGER</sequence>
<comment type="cofactor">
    <cofactor evidence="1">
        <name>pyridoxal 5'-phosphate</name>
        <dbReference type="ChEBI" id="CHEBI:597326"/>
    </cofactor>
</comment>
<gene>
    <name evidence="11" type="ORF">H5S41_03870</name>
</gene>
<dbReference type="EC" id="4.1.1.81" evidence="4"/>
<organism evidence="11 12">
    <name type="scientific">Limosilactobacillus albertensis</name>
    <dbReference type="NCBI Taxonomy" id="2759752"/>
    <lineage>
        <taxon>Bacteria</taxon>
        <taxon>Bacillati</taxon>
        <taxon>Bacillota</taxon>
        <taxon>Bacilli</taxon>
        <taxon>Lactobacillales</taxon>
        <taxon>Lactobacillaceae</taxon>
        <taxon>Limosilactobacillus</taxon>
    </lineage>
</organism>
<dbReference type="GO" id="GO:0030170">
    <property type="term" value="F:pyridoxal phosphate binding"/>
    <property type="evidence" value="ECO:0007669"/>
    <property type="project" value="InterPro"/>
</dbReference>
<dbReference type="AlphaFoldDB" id="A0A839H8J2"/>
<evidence type="ECO:0000259" key="10">
    <source>
        <dbReference type="Pfam" id="PF00155"/>
    </source>
</evidence>
<dbReference type="PANTHER" id="PTHR42885:SF1">
    <property type="entry name" value="THREONINE-PHOSPHATE DECARBOXYLASE"/>
    <property type="match status" value="1"/>
</dbReference>